<protein>
    <submittedName>
        <fullName evidence="5">Pyrroline-5-carboxylate reductase</fullName>
        <ecNumber evidence="5">1.5.1.2</ecNumber>
    </submittedName>
</protein>
<evidence type="ECO:0000256" key="2">
    <source>
        <dbReference type="PIRSR" id="PIRSR000193-1"/>
    </source>
</evidence>
<dbReference type="InterPro" id="IPR000304">
    <property type="entry name" value="Pyrroline-COOH_reductase"/>
</dbReference>
<name>A0A2A6LNV1_RHIFR</name>
<dbReference type="SUPFAM" id="SSF51735">
    <property type="entry name" value="NAD(P)-binding Rossmann-fold domains"/>
    <property type="match status" value="1"/>
</dbReference>
<comment type="similarity">
    <text evidence="1">Belongs to the pyrroline-5-carboxylate reductase family.</text>
</comment>
<feature type="domain" description="Pyrroline-5-carboxylate reductase dimerisation" evidence="4">
    <location>
        <begin position="160"/>
        <end position="255"/>
    </location>
</feature>
<sequence>MMRIGFVGTGTITEAMVTGIVGTSLGVAEIVVSPRNREIAARLASRFPSVRIARDNQDVVDAADVLFLAVRPQIAEGVVTALAFRAGQTVVSVIAATDRSKLLAWIREDVRLSQAIPLPFVAERAGVTAIYPPNPDIAAIFAALGSAVECETKEEYDLLAVASALMGTYFGILDRATGWVAEKGVAREKVRAYLAPLFASLAQTAVRAEATPLDALRREFSTPGGLNEQVFDDFERGGGSRALTNALEAVLRRVRR</sequence>
<dbReference type="InterPro" id="IPR036291">
    <property type="entry name" value="NAD(P)-bd_dom_sf"/>
</dbReference>
<evidence type="ECO:0000256" key="1">
    <source>
        <dbReference type="ARBA" id="ARBA00005525"/>
    </source>
</evidence>
<feature type="binding site" evidence="2">
    <location>
        <begin position="69"/>
        <end position="72"/>
    </location>
    <ligand>
        <name>NADP(+)</name>
        <dbReference type="ChEBI" id="CHEBI:58349"/>
    </ligand>
</feature>
<dbReference type="PANTHER" id="PTHR11645:SF13">
    <property type="entry name" value="PYRROLINE-5-CARBOXYLATE REDUCTASE CATALYTIC N-TERMINAL DOMAIN-CONTAINING PROTEIN"/>
    <property type="match status" value="1"/>
</dbReference>
<dbReference type="GO" id="GO:0004735">
    <property type="term" value="F:pyrroline-5-carboxylate reductase activity"/>
    <property type="evidence" value="ECO:0007669"/>
    <property type="project" value="UniProtKB-EC"/>
</dbReference>
<dbReference type="PIRSF" id="PIRSF000193">
    <property type="entry name" value="Pyrrol-5-carb_rd"/>
    <property type="match status" value="1"/>
</dbReference>
<feature type="domain" description="Pyrroline-5-carboxylate reductase catalytic N-terminal" evidence="3">
    <location>
        <begin position="3"/>
        <end position="95"/>
    </location>
</feature>
<dbReference type="AlphaFoldDB" id="A0A2A6LNV1"/>
<dbReference type="InterPro" id="IPR029036">
    <property type="entry name" value="P5CR_dimer"/>
</dbReference>
<gene>
    <name evidence="5" type="ORF">CO661_30280</name>
</gene>
<reference evidence="5 6" key="1">
    <citation type="submission" date="2017-09" db="EMBL/GenBank/DDBJ databases">
        <title>Comparative genomics of rhizobia isolated from Phaseolus vulgaris in China.</title>
        <authorList>
            <person name="Tong W."/>
        </authorList>
    </citation>
    <scope>NUCLEOTIDE SEQUENCE [LARGE SCALE GENOMIC DNA]</scope>
    <source>
        <strain evidence="5 6">PCH1</strain>
    </source>
</reference>
<dbReference type="NCBIfam" id="NF005063">
    <property type="entry name" value="PRK06476.1"/>
    <property type="match status" value="1"/>
</dbReference>
<organism evidence="5 6">
    <name type="scientific">Rhizobium fredii</name>
    <name type="common">Sinorhizobium fredii</name>
    <dbReference type="NCBI Taxonomy" id="380"/>
    <lineage>
        <taxon>Bacteria</taxon>
        <taxon>Pseudomonadati</taxon>
        <taxon>Pseudomonadota</taxon>
        <taxon>Alphaproteobacteria</taxon>
        <taxon>Hyphomicrobiales</taxon>
        <taxon>Rhizobiaceae</taxon>
        <taxon>Sinorhizobium/Ensifer group</taxon>
        <taxon>Sinorhizobium</taxon>
    </lineage>
</organism>
<dbReference type="Pfam" id="PF03807">
    <property type="entry name" value="F420_oxidored"/>
    <property type="match status" value="1"/>
</dbReference>
<dbReference type="SUPFAM" id="SSF48179">
    <property type="entry name" value="6-phosphogluconate dehydrogenase C-terminal domain-like"/>
    <property type="match status" value="1"/>
</dbReference>
<dbReference type="PANTHER" id="PTHR11645">
    <property type="entry name" value="PYRROLINE-5-CARBOXYLATE REDUCTASE"/>
    <property type="match status" value="1"/>
</dbReference>
<comment type="caution">
    <text evidence="5">The sequence shown here is derived from an EMBL/GenBank/DDBJ whole genome shotgun (WGS) entry which is preliminary data.</text>
</comment>
<dbReference type="InterPro" id="IPR008927">
    <property type="entry name" value="6-PGluconate_DH-like_C_sf"/>
</dbReference>
<dbReference type="EMBL" id="NWTC01000037">
    <property type="protein sequence ID" value="PDT44231.1"/>
    <property type="molecule type" value="Genomic_DNA"/>
</dbReference>
<dbReference type="GO" id="GO:0055129">
    <property type="term" value="P:L-proline biosynthetic process"/>
    <property type="evidence" value="ECO:0007669"/>
    <property type="project" value="TreeGrafter"/>
</dbReference>
<accession>A0A2A6LNV1</accession>
<dbReference type="Gene3D" id="3.40.50.720">
    <property type="entry name" value="NAD(P)-binding Rossmann-like Domain"/>
    <property type="match status" value="1"/>
</dbReference>
<proteinExistence type="inferred from homology"/>
<keyword evidence="2" id="KW-0521">NADP</keyword>
<dbReference type="Pfam" id="PF14748">
    <property type="entry name" value="P5CR_dimer"/>
    <property type="match status" value="1"/>
</dbReference>
<feature type="binding site" evidence="2">
    <location>
        <position position="56"/>
    </location>
    <ligand>
        <name>NADPH</name>
        <dbReference type="ChEBI" id="CHEBI:57783"/>
    </ligand>
</feature>
<evidence type="ECO:0000259" key="4">
    <source>
        <dbReference type="Pfam" id="PF14748"/>
    </source>
</evidence>
<evidence type="ECO:0000313" key="6">
    <source>
        <dbReference type="Proteomes" id="UP000220353"/>
    </source>
</evidence>
<evidence type="ECO:0000313" key="5">
    <source>
        <dbReference type="EMBL" id="PDT44231.1"/>
    </source>
</evidence>
<keyword evidence="5" id="KW-0560">Oxidoreductase</keyword>
<dbReference type="EC" id="1.5.1.2" evidence="5"/>
<evidence type="ECO:0000259" key="3">
    <source>
        <dbReference type="Pfam" id="PF03807"/>
    </source>
</evidence>
<dbReference type="InterPro" id="IPR028939">
    <property type="entry name" value="P5C_Rdtase_cat_N"/>
</dbReference>
<dbReference type="Proteomes" id="UP000220353">
    <property type="component" value="Unassembled WGS sequence"/>
</dbReference>